<dbReference type="InterPro" id="IPR036291">
    <property type="entry name" value="NAD(P)-bd_dom_sf"/>
</dbReference>
<dbReference type="Gene3D" id="3.40.50.720">
    <property type="entry name" value="NAD(P)-binding Rossmann-like Domain"/>
    <property type="match status" value="1"/>
</dbReference>
<dbReference type="InterPro" id="IPR008030">
    <property type="entry name" value="NmrA-like"/>
</dbReference>
<proteinExistence type="predicted"/>
<organism evidence="2 3">
    <name type="scientific">Roridomyces roridus</name>
    <dbReference type="NCBI Taxonomy" id="1738132"/>
    <lineage>
        <taxon>Eukaryota</taxon>
        <taxon>Fungi</taxon>
        <taxon>Dikarya</taxon>
        <taxon>Basidiomycota</taxon>
        <taxon>Agaricomycotina</taxon>
        <taxon>Agaricomycetes</taxon>
        <taxon>Agaricomycetidae</taxon>
        <taxon>Agaricales</taxon>
        <taxon>Marasmiineae</taxon>
        <taxon>Mycenaceae</taxon>
        <taxon>Roridomyces</taxon>
    </lineage>
</organism>
<dbReference type="Pfam" id="PF05368">
    <property type="entry name" value="NmrA"/>
    <property type="match status" value="1"/>
</dbReference>
<dbReference type="EMBL" id="JARKIF010000029">
    <property type="protein sequence ID" value="KAJ7613214.1"/>
    <property type="molecule type" value="Genomic_DNA"/>
</dbReference>
<keyword evidence="3" id="KW-1185">Reference proteome</keyword>
<sequence length="350" mass="37759">MSSLHKILFLGATGYIGGSVLQKLLDHPRSSVSHIFSLVRDPIKAEKLGRLYPSQLQVVVGDNADLGLLQALAEDADVVISVADSNDVAAMSAMLAGVKLRFEKMGRQTAFIHTSGAGIIADCTVNGKHPNSPIYDDLDKAQMATIAPTQLHRPVDLKLLEADDEGYIKSYIIVPTTVYGIPAGPLVDHGIQKRQTTVLPWLMKPSLARGQAGMVGEGQNIWHNVEVTELADLFIHLYDAIQYGTTQPAHGRDGLYFAENGQNTLLEISTVIARVMHEKGKSASLEPSPFTVAEMEENLGLPLASLIGSNARCRARRASALGWRPKKGTADLLASVEEVTRRLVEAPGSL</sequence>
<dbReference type="PANTHER" id="PTHR48079:SF6">
    <property type="entry name" value="NAD(P)-BINDING DOMAIN-CONTAINING PROTEIN-RELATED"/>
    <property type="match status" value="1"/>
</dbReference>
<protein>
    <submittedName>
        <fullName evidence="2">NAD(P)-binding protein</fullName>
    </submittedName>
</protein>
<dbReference type="PANTHER" id="PTHR48079">
    <property type="entry name" value="PROTEIN YEEZ"/>
    <property type="match status" value="1"/>
</dbReference>
<dbReference type="SUPFAM" id="SSF51735">
    <property type="entry name" value="NAD(P)-binding Rossmann-fold domains"/>
    <property type="match status" value="1"/>
</dbReference>
<dbReference type="InterPro" id="IPR051783">
    <property type="entry name" value="NAD(P)-dependent_oxidoreduct"/>
</dbReference>
<dbReference type="Proteomes" id="UP001221142">
    <property type="component" value="Unassembled WGS sequence"/>
</dbReference>
<evidence type="ECO:0000259" key="1">
    <source>
        <dbReference type="Pfam" id="PF05368"/>
    </source>
</evidence>
<dbReference type="GO" id="GO:0005737">
    <property type="term" value="C:cytoplasm"/>
    <property type="evidence" value="ECO:0007669"/>
    <property type="project" value="TreeGrafter"/>
</dbReference>
<name>A0AAD7B8I3_9AGAR</name>
<dbReference type="GO" id="GO:0004029">
    <property type="term" value="F:aldehyde dehydrogenase (NAD+) activity"/>
    <property type="evidence" value="ECO:0007669"/>
    <property type="project" value="TreeGrafter"/>
</dbReference>
<reference evidence="2" key="1">
    <citation type="submission" date="2023-03" db="EMBL/GenBank/DDBJ databases">
        <title>Massive genome expansion in bonnet fungi (Mycena s.s.) driven by repeated elements and novel gene families across ecological guilds.</title>
        <authorList>
            <consortium name="Lawrence Berkeley National Laboratory"/>
            <person name="Harder C.B."/>
            <person name="Miyauchi S."/>
            <person name="Viragh M."/>
            <person name="Kuo A."/>
            <person name="Thoen E."/>
            <person name="Andreopoulos B."/>
            <person name="Lu D."/>
            <person name="Skrede I."/>
            <person name="Drula E."/>
            <person name="Henrissat B."/>
            <person name="Morin E."/>
            <person name="Kohler A."/>
            <person name="Barry K."/>
            <person name="LaButti K."/>
            <person name="Morin E."/>
            <person name="Salamov A."/>
            <person name="Lipzen A."/>
            <person name="Mereny Z."/>
            <person name="Hegedus B."/>
            <person name="Baldrian P."/>
            <person name="Stursova M."/>
            <person name="Weitz H."/>
            <person name="Taylor A."/>
            <person name="Grigoriev I.V."/>
            <person name="Nagy L.G."/>
            <person name="Martin F."/>
            <person name="Kauserud H."/>
        </authorList>
    </citation>
    <scope>NUCLEOTIDE SEQUENCE</scope>
    <source>
        <strain evidence="2">9284</strain>
    </source>
</reference>
<evidence type="ECO:0000313" key="3">
    <source>
        <dbReference type="Proteomes" id="UP001221142"/>
    </source>
</evidence>
<feature type="domain" description="NmrA-like" evidence="1">
    <location>
        <begin position="6"/>
        <end position="89"/>
    </location>
</feature>
<accession>A0AAD7B8I3</accession>
<comment type="caution">
    <text evidence="2">The sequence shown here is derived from an EMBL/GenBank/DDBJ whole genome shotgun (WGS) entry which is preliminary data.</text>
</comment>
<gene>
    <name evidence="2" type="ORF">FB45DRAFT_939162</name>
</gene>
<dbReference type="AlphaFoldDB" id="A0AAD7B8I3"/>
<evidence type="ECO:0000313" key="2">
    <source>
        <dbReference type="EMBL" id="KAJ7613214.1"/>
    </source>
</evidence>